<dbReference type="Pfam" id="PF11239">
    <property type="entry name" value="DUF3040"/>
    <property type="match status" value="1"/>
</dbReference>
<keyword evidence="2" id="KW-0472">Membrane</keyword>
<dbReference type="eggNOG" id="ENOG5031JGA">
    <property type="taxonomic scope" value="Bacteria"/>
</dbReference>
<evidence type="ECO:0000256" key="2">
    <source>
        <dbReference type="SAM" id="Phobius"/>
    </source>
</evidence>
<dbReference type="RefSeq" id="WP_025253203.1">
    <property type="nucleotide sequence ID" value="NZ_CP004353.1"/>
</dbReference>
<evidence type="ECO:0000313" key="4">
    <source>
        <dbReference type="Proteomes" id="UP000019222"/>
    </source>
</evidence>
<gene>
    <name evidence="3" type="ORF">B843_09010</name>
</gene>
<feature type="compositionally biased region" description="Basic and acidic residues" evidence="1">
    <location>
        <begin position="115"/>
        <end position="126"/>
    </location>
</feature>
<feature type="region of interest" description="Disordered" evidence="1">
    <location>
        <begin position="93"/>
        <end position="126"/>
    </location>
</feature>
<keyword evidence="2" id="KW-1133">Transmembrane helix</keyword>
<dbReference type="AlphaFoldDB" id="W5Y1U3"/>
<dbReference type="PATRIC" id="fig|1224164.3.peg.1819"/>
<dbReference type="STRING" id="1224164.B843_09010"/>
<dbReference type="Proteomes" id="UP000019222">
    <property type="component" value="Chromosome"/>
</dbReference>
<dbReference type="HOGENOM" id="CLU_133135_0_0_11"/>
<accession>W5Y1U3</accession>
<dbReference type="InterPro" id="IPR021401">
    <property type="entry name" value="DUF3040"/>
</dbReference>
<sequence length="126" mass="13271">MALSEQEQRALREIEQSLMADDPTFGASVTDAGFGQGGSLSIRGIAVIVIGLVMLVGGVALSQHSLWFVTLSILGFIVMLAGGVWMLKGKRGPGGGFGSPKKKSAPKPSGGFGGRMEDNFRRRFES</sequence>
<name>W5Y1U3_9CORY</name>
<feature type="transmembrane region" description="Helical" evidence="2">
    <location>
        <begin position="40"/>
        <end position="60"/>
    </location>
</feature>
<evidence type="ECO:0000256" key="1">
    <source>
        <dbReference type="SAM" id="MobiDB-lite"/>
    </source>
</evidence>
<reference evidence="3 4" key="1">
    <citation type="submission" date="2013-02" db="EMBL/GenBank/DDBJ databases">
        <title>The complete genome sequence of Corynebacterium vitaeruminis DSM 20294.</title>
        <authorList>
            <person name="Ruckert C."/>
            <person name="Albersmeier A."/>
            <person name="Kalinowski J."/>
        </authorList>
    </citation>
    <scope>NUCLEOTIDE SEQUENCE [LARGE SCALE GENOMIC DNA]</scope>
    <source>
        <strain evidence="4">ATCC 10234</strain>
    </source>
</reference>
<keyword evidence="4" id="KW-1185">Reference proteome</keyword>
<proteinExistence type="predicted"/>
<evidence type="ECO:0008006" key="5">
    <source>
        <dbReference type="Google" id="ProtNLM"/>
    </source>
</evidence>
<protein>
    <recommendedName>
        <fullName evidence="5">DUF3040 domain-containing protein</fullName>
    </recommendedName>
</protein>
<dbReference type="KEGG" id="cvt:B843_09010"/>
<organism evidence="3 4">
    <name type="scientific">Corynebacterium vitaeruminis DSM 20294</name>
    <dbReference type="NCBI Taxonomy" id="1224164"/>
    <lineage>
        <taxon>Bacteria</taxon>
        <taxon>Bacillati</taxon>
        <taxon>Actinomycetota</taxon>
        <taxon>Actinomycetes</taxon>
        <taxon>Mycobacteriales</taxon>
        <taxon>Corynebacteriaceae</taxon>
        <taxon>Corynebacterium</taxon>
    </lineage>
</organism>
<keyword evidence="2" id="KW-0812">Transmembrane</keyword>
<evidence type="ECO:0000313" key="3">
    <source>
        <dbReference type="EMBL" id="AHI23187.1"/>
    </source>
</evidence>
<dbReference type="EMBL" id="CP004353">
    <property type="protein sequence ID" value="AHI23187.1"/>
    <property type="molecule type" value="Genomic_DNA"/>
</dbReference>
<feature type="transmembrane region" description="Helical" evidence="2">
    <location>
        <begin position="66"/>
        <end position="87"/>
    </location>
</feature>